<dbReference type="InterPro" id="IPR036188">
    <property type="entry name" value="FAD/NAD-bd_sf"/>
</dbReference>
<comment type="caution">
    <text evidence="2">The sequence shown here is derived from an EMBL/GenBank/DDBJ whole genome shotgun (WGS) entry which is preliminary data.</text>
</comment>
<dbReference type="PANTHER" id="PTHR10742:SF410">
    <property type="entry name" value="LYSINE-SPECIFIC HISTONE DEMETHYLASE 2"/>
    <property type="match status" value="1"/>
</dbReference>
<dbReference type="InterPro" id="IPR050281">
    <property type="entry name" value="Flavin_monoamine_oxidase"/>
</dbReference>
<reference evidence="3" key="1">
    <citation type="submission" date="2015-07" db="EMBL/GenBank/DDBJ databases">
        <title>Nocardia seriolae U-1 whole genome shotgun sequence.</title>
        <authorList>
            <person name="Imajoh M."/>
            <person name="Fukumoto Y."/>
            <person name="Sukeda M."/>
            <person name="Yamane J."/>
            <person name="Yamasaki K."/>
            <person name="Shimizu M."/>
            <person name="Ohnishi K."/>
            <person name="Oshima S."/>
        </authorList>
    </citation>
    <scope>NUCLEOTIDE SEQUENCE [LARGE SCALE GENOMIC DNA]</scope>
    <source>
        <strain evidence="3">U-1</strain>
    </source>
</reference>
<proteinExistence type="predicted"/>
<dbReference type="RefSeq" id="WP_052486588.1">
    <property type="nucleotide sequence ID" value="NZ_AP028459.1"/>
</dbReference>
<evidence type="ECO:0000313" key="2">
    <source>
        <dbReference type="EMBL" id="GAP27967.1"/>
    </source>
</evidence>
<dbReference type="Proteomes" id="UP000037179">
    <property type="component" value="Unassembled WGS sequence"/>
</dbReference>
<dbReference type="Gene3D" id="3.50.50.60">
    <property type="entry name" value="FAD/NAD(P)-binding domain"/>
    <property type="match status" value="1"/>
</dbReference>
<sequence length="289" mass="30686">MNWPALAAEDKALVASVLNDYEHEYSGSAENLSGLYFDDDAKIKGQDVLFPAGYGAITDYLAKGLTVSTGQVVERIDWSERAVRVSTRGGGLDADHVVVTVPLGVLGSGAIEFVPGLPTEKATAISKLGMGVLDKCFLRFPAKFWPDTDWLTYVPGVNAAGQWGQWINYSRAAGQPILLGFNAADFGAAGETLSDTDLVAAAMTTLRTIYGPAIPAPIDYQLTRWAADPYALGSYSFNKLGSTPDMRDHLAAGIDGRVHFAGEATSRQSFGTVHGAYTSGVRAAEQITG</sequence>
<protein>
    <recommendedName>
        <fullName evidence="1">Amine oxidase domain-containing protein</fullName>
    </recommendedName>
</protein>
<gene>
    <name evidence="2" type="ORF">NSK11_contig00025-0049</name>
</gene>
<accession>A0ABC9YR81</accession>
<dbReference type="EMBL" id="BBYQ01000025">
    <property type="protein sequence ID" value="GAP27967.1"/>
    <property type="molecule type" value="Genomic_DNA"/>
</dbReference>
<feature type="domain" description="Amine oxidase" evidence="1">
    <location>
        <begin position="33"/>
        <end position="287"/>
    </location>
</feature>
<dbReference type="SUPFAM" id="SSF51905">
    <property type="entry name" value="FAD/NAD(P)-binding domain"/>
    <property type="match status" value="1"/>
</dbReference>
<dbReference type="AlphaFoldDB" id="A0ABC9YR81"/>
<evidence type="ECO:0000313" key="3">
    <source>
        <dbReference type="Proteomes" id="UP000037179"/>
    </source>
</evidence>
<dbReference type="PANTHER" id="PTHR10742">
    <property type="entry name" value="FLAVIN MONOAMINE OXIDASE"/>
    <property type="match status" value="1"/>
</dbReference>
<dbReference type="Pfam" id="PF01593">
    <property type="entry name" value="Amino_oxidase"/>
    <property type="match status" value="1"/>
</dbReference>
<reference evidence="2 3" key="2">
    <citation type="journal article" date="2016" name="Genome Announc.">
        <title>Draft Genome Sequence of Erythromycin- and Oxytetracycline-Sensitive Nocardia seriolae Strain U-1 (NBRC 110359).</title>
        <authorList>
            <person name="Imajoh M."/>
            <person name="Sukeda M."/>
            <person name="Shimizu M."/>
            <person name="Yamane J."/>
            <person name="Ohnishi K."/>
            <person name="Oshima S."/>
        </authorList>
    </citation>
    <scope>NUCLEOTIDE SEQUENCE [LARGE SCALE GENOMIC DNA]</scope>
    <source>
        <strain evidence="2 3">U-1</strain>
    </source>
</reference>
<dbReference type="InterPro" id="IPR002937">
    <property type="entry name" value="Amino_oxidase"/>
</dbReference>
<dbReference type="SUPFAM" id="SSF54373">
    <property type="entry name" value="FAD-linked reductases, C-terminal domain"/>
    <property type="match status" value="1"/>
</dbReference>
<keyword evidence="3" id="KW-1185">Reference proteome</keyword>
<evidence type="ECO:0000259" key="1">
    <source>
        <dbReference type="Pfam" id="PF01593"/>
    </source>
</evidence>
<name>A0ABC9YR81_9NOCA</name>
<organism evidence="2 3">
    <name type="scientific">Nocardia seriolae</name>
    <dbReference type="NCBI Taxonomy" id="37332"/>
    <lineage>
        <taxon>Bacteria</taxon>
        <taxon>Bacillati</taxon>
        <taxon>Actinomycetota</taxon>
        <taxon>Actinomycetes</taxon>
        <taxon>Mycobacteriales</taxon>
        <taxon>Nocardiaceae</taxon>
        <taxon>Nocardia</taxon>
    </lineage>
</organism>